<name>A0A1F4YEG7_9BACT</name>
<proteinExistence type="predicted"/>
<feature type="signal peptide" evidence="1">
    <location>
        <begin position="1"/>
        <end position="25"/>
    </location>
</feature>
<dbReference type="Proteomes" id="UP000178176">
    <property type="component" value="Unassembled WGS sequence"/>
</dbReference>
<evidence type="ECO:0000313" key="2">
    <source>
        <dbReference type="EMBL" id="OGC91613.1"/>
    </source>
</evidence>
<evidence type="ECO:0000313" key="3">
    <source>
        <dbReference type="Proteomes" id="UP000178176"/>
    </source>
</evidence>
<sequence length="126" mass="14144">MFKKQVFILTLVSLFTFLSPQKSFAASPGASFRLDPTRRFVFLTLTNLQSVARVSYVLTYETRGVTKGFEGGFRTFGRQRRSVRRQILGTCSSGRCVYHTNPHGFQLDVTFYLKSGGTTTASQTLP</sequence>
<keyword evidence="1" id="KW-0732">Signal</keyword>
<reference evidence="2 3" key="1">
    <citation type="journal article" date="2016" name="Nat. Commun.">
        <title>Thousands of microbial genomes shed light on interconnected biogeochemical processes in an aquifer system.</title>
        <authorList>
            <person name="Anantharaman K."/>
            <person name="Brown C.T."/>
            <person name="Hug L.A."/>
            <person name="Sharon I."/>
            <person name="Castelle C.J."/>
            <person name="Probst A.J."/>
            <person name="Thomas B.C."/>
            <person name="Singh A."/>
            <person name="Wilkins M.J."/>
            <person name="Karaoz U."/>
            <person name="Brodie E.L."/>
            <person name="Williams K.H."/>
            <person name="Hubbard S.S."/>
            <person name="Banfield J.F."/>
        </authorList>
    </citation>
    <scope>NUCLEOTIDE SEQUENCE [LARGE SCALE GENOMIC DNA]</scope>
</reference>
<gene>
    <name evidence="2" type="ORF">A2876_03565</name>
</gene>
<comment type="caution">
    <text evidence="2">The sequence shown here is derived from an EMBL/GenBank/DDBJ whole genome shotgun (WGS) entry which is preliminary data.</text>
</comment>
<dbReference type="EMBL" id="MEXH01000033">
    <property type="protein sequence ID" value="OGC91613.1"/>
    <property type="molecule type" value="Genomic_DNA"/>
</dbReference>
<accession>A0A1F4YEG7</accession>
<feature type="chain" id="PRO_5009515723" evidence="1">
    <location>
        <begin position="26"/>
        <end position="126"/>
    </location>
</feature>
<evidence type="ECO:0000256" key="1">
    <source>
        <dbReference type="SAM" id="SignalP"/>
    </source>
</evidence>
<dbReference type="AlphaFoldDB" id="A0A1F4YEG7"/>
<organism evidence="2 3">
    <name type="scientific">Candidatus Amesbacteria bacterium RIFCSPHIGHO2_01_FULL_48_32b</name>
    <dbReference type="NCBI Taxonomy" id="1797253"/>
    <lineage>
        <taxon>Bacteria</taxon>
        <taxon>Candidatus Amesiibacteriota</taxon>
    </lineage>
</organism>
<protein>
    <submittedName>
        <fullName evidence="2">Uncharacterized protein</fullName>
    </submittedName>
</protein>